<proteinExistence type="predicted"/>
<comment type="caution">
    <text evidence="1">The sequence shown here is derived from an EMBL/GenBank/DDBJ whole genome shotgun (WGS) entry which is preliminary data.</text>
</comment>
<gene>
    <name evidence="1" type="ORF">EV662_1013</name>
</gene>
<accession>A0A4R2Q5J5</accession>
<sequence>MIRRYLMNILIAVDQLGNAILFGDPDETISSRAAKRAHLAGWRELGLLLEWIDPGHLKESLEPDEGKDAIL</sequence>
<evidence type="ECO:0000313" key="1">
    <source>
        <dbReference type="EMBL" id="TCP43920.1"/>
    </source>
</evidence>
<dbReference type="EMBL" id="SLXP01000001">
    <property type="protein sequence ID" value="TCP43920.1"/>
    <property type="molecule type" value="Genomic_DNA"/>
</dbReference>
<name>A0A4R2Q5J5_9RHOB</name>
<reference evidence="1 2" key="1">
    <citation type="submission" date="2019-03" db="EMBL/GenBank/DDBJ databases">
        <title>Genomic Encyclopedia of Type Strains, Phase IV (KMG-IV): sequencing the most valuable type-strain genomes for metagenomic binning, comparative biology and taxonomic classification.</title>
        <authorList>
            <person name="Goeker M."/>
        </authorList>
    </citation>
    <scope>NUCLEOTIDE SEQUENCE [LARGE SCALE GENOMIC DNA]</scope>
    <source>
        <strain evidence="1 2">DSM 18063</strain>
    </source>
</reference>
<keyword evidence="2" id="KW-1185">Reference proteome</keyword>
<dbReference type="Proteomes" id="UP000294835">
    <property type="component" value="Unassembled WGS sequence"/>
</dbReference>
<protein>
    <submittedName>
        <fullName evidence="1">Uncharacterized protein</fullName>
    </submittedName>
</protein>
<dbReference type="RefSeq" id="WP_207903560.1">
    <property type="nucleotide sequence ID" value="NZ_SLXP01000001.1"/>
</dbReference>
<dbReference type="AlphaFoldDB" id="A0A4R2Q5J5"/>
<evidence type="ECO:0000313" key="2">
    <source>
        <dbReference type="Proteomes" id="UP000294835"/>
    </source>
</evidence>
<organism evidence="1 2">
    <name type="scientific">Rhodovulum marinum</name>
    <dbReference type="NCBI Taxonomy" id="320662"/>
    <lineage>
        <taxon>Bacteria</taxon>
        <taxon>Pseudomonadati</taxon>
        <taxon>Pseudomonadota</taxon>
        <taxon>Alphaproteobacteria</taxon>
        <taxon>Rhodobacterales</taxon>
        <taxon>Paracoccaceae</taxon>
        <taxon>Rhodovulum</taxon>
    </lineage>
</organism>